<evidence type="ECO:0000313" key="2">
    <source>
        <dbReference type="EMBL" id="ACU90270.1"/>
    </source>
</evidence>
<dbReference type="KEGG" id="dba:Dbac_2186"/>
<keyword evidence="1" id="KW-0472">Membrane</keyword>
<dbReference type="eggNOG" id="ENOG5033BJD">
    <property type="taxonomic scope" value="Bacteria"/>
</dbReference>
<gene>
    <name evidence="2" type="ordered locus">Dbac_2186</name>
</gene>
<keyword evidence="1" id="KW-1133">Transmembrane helix</keyword>
<dbReference type="EMBL" id="CP001629">
    <property type="protein sequence ID" value="ACU90270.1"/>
    <property type="molecule type" value="Genomic_DNA"/>
</dbReference>
<protein>
    <recommendedName>
        <fullName evidence="4">DUF3185 domain-containing protein</fullName>
    </recommendedName>
</protein>
<dbReference type="RefSeq" id="WP_015774361.1">
    <property type="nucleotide sequence ID" value="NC_013173.1"/>
</dbReference>
<dbReference type="HOGENOM" id="CLU_201154_0_0_7"/>
<evidence type="ECO:0000313" key="3">
    <source>
        <dbReference type="Proteomes" id="UP000002216"/>
    </source>
</evidence>
<dbReference type="STRING" id="525897.Dbac_2186"/>
<dbReference type="OrthoDB" id="5405969at2"/>
<dbReference type="AlphaFoldDB" id="C7LPP1"/>
<keyword evidence="1" id="KW-0812">Transmembrane</keyword>
<keyword evidence="3" id="KW-1185">Reference proteome</keyword>
<evidence type="ECO:0000256" key="1">
    <source>
        <dbReference type="SAM" id="Phobius"/>
    </source>
</evidence>
<reference evidence="2 3" key="1">
    <citation type="journal article" date="2009" name="Stand. Genomic Sci.">
        <title>Complete genome sequence of Desulfomicrobium baculatum type strain (X).</title>
        <authorList>
            <person name="Copeland A."/>
            <person name="Spring S."/>
            <person name="Goker M."/>
            <person name="Schneider S."/>
            <person name="Lapidus A."/>
            <person name="Del Rio T.G."/>
            <person name="Tice H."/>
            <person name="Cheng J.F."/>
            <person name="Chen F."/>
            <person name="Nolan M."/>
            <person name="Bruce D."/>
            <person name="Goodwin L."/>
            <person name="Pitluck S."/>
            <person name="Ivanova N."/>
            <person name="Mavrommatis K."/>
            <person name="Ovchinnikova G."/>
            <person name="Pati A."/>
            <person name="Chen A."/>
            <person name="Palaniappan K."/>
            <person name="Land M."/>
            <person name="Hauser L."/>
            <person name="Chang Y.J."/>
            <person name="Jeffries C.C."/>
            <person name="Meincke L."/>
            <person name="Sims D."/>
            <person name="Brettin T."/>
            <person name="Detter J.C."/>
            <person name="Han C."/>
            <person name="Chain P."/>
            <person name="Bristow J."/>
            <person name="Eisen J.A."/>
            <person name="Markowitz V."/>
            <person name="Hugenholtz P."/>
            <person name="Kyrpides N.C."/>
            <person name="Klenk H.P."/>
            <person name="Lucas S."/>
        </authorList>
    </citation>
    <scope>NUCLEOTIDE SEQUENCE [LARGE SCALE GENOMIC DNA]</scope>
    <source>
        <strain evidence="3">DSM 4028 / VKM B-1378 / X</strain>
    </source>
</reference>
<proteinExistence type="predicted"/>
<name>C7LPP1_DESBD</name>
<organism evidence="2 3">
    <name type="scientific">Desulfomicrobium baculatum (strain DSM 4028 / VKM B-1378 / X)</name>
    <name type="common">Desulfovibrio baculatus</name>
    <dbReference type="NCBI Taxonomy" id="525897"/>
    <lineage>
        <taxon>Bacteria</taxon>
        <taxon>Pseudomonadati</taxon>
        <taxon>Thermodesulfobacteriota</taxon>
        <taxon>Desulfovibrionia</taxon>
        <taxon>Desulfovibrionales</taxon>
        <taxon>Desulfomicrobiaceae</taxon>
        <taxon>Desulfomicrobium</taxon>
    </lineage>
</organism>
<dbReference type="Proteomes" id="UP000002216">
    <property type="component" value="Chromosome"/>
</dbReference>
<accession>C7LPP1</accession>
<sequence>MKTLSIVGILLIVLGIAAFAYQGITYTTQEKVVDLGPLQMTAEKTRTIPLPPILGAIALAGGITLLIVGKRSS</sequence>
<evidence type="ECO:0008006" key="4">
    <source>
        <dbReference type="Google" id="ProtNLM"/>
    </source>
</evidence>
<feature type="transmembrane region" description="Helical" evidence="1">
    <location>
        <begin position="48"/>
        <end position="68"/>
    </location>
</feature>